<reference evidence="2" key="1">
    <citation type="submission" date="2018-06" db="EMBL/GenBank/DDBJ databases">
        <title>Description of Blautia argi sp. nov., a new anaerobic isolated from dog feces.</title>
        <authorList>
            <person name="Chang Y.-H."/>
            <person name="Paek J."/>
            <person name="Shin Y."/>
        </authorList>
    </citation>
    <scope>NUCLEOTIDE SEQUENCE [LARGE SCALE GENOMIC DNA]</scope>
    <source>
        <strain evidence="2">KCTC 15426</strain>
    </source>
</reference>
<dbReference type="RefSeq" id="WP_111920609.1">
    <property type="nucleotide sequence ID" value="NZ_CP030280.1"/>
</dbReference>
<evidence type="ECO:0000313" key="2">
    <source>
        <dbReference type="Proteomes" id="UP000250003"/>
    </source>
</evidence>
<proteinExistence type="predicted"/>
<evidence type="ECO:0008006" key="3">
    <source>
        <dbReference type="Google" id="ProtNLM"/>
    </source>
</evidence>
<keyword evidence="2" id="KW-1185">Reference proteome</keyword>
<gene>
    <name evidence="1" type="ORF">DQQ01_14730</name>
</gene>
<protein>
    <recommendedName>
        <fullName evidence="3">DUF4435 domain-containing protein</fullName>
    </recommendedName>
</protein>
<sequence>MAKTFLWIEDRKGKASYIFWENFMKQLYPDVIVESKKNNSELVKSVKALQDIENKYIIVFDNSFDNLQVVMEQKRLKRYVSEKKNVFLLDIICFEYILLEFKELIEWIYAPKDEFLEKRAGTITARHKLVKFLQDDNFDYKGIREIVEYDKNIEEHNIEQLSAKLLFDLTRNTGFEVSKGVIGECWIKSCCEWKERQEDDICGLDNSRLSVFDKMKRIYMGSSLKLQFSKVGLEVVT</sequence>
<dbReference type="OrthoDB" id="1846620at2"/>
<evidence type="ECO:0000313" key="1">
    <source>
        <dbReference type="EMBL" id="AWY99165.1"/>
    </source>
</evidence>
<dbReference type="EMBL" id="CP030280">
    <property type="protein sequence ID" value="AWY99165.1"/>
    <property type="molecule type" value="Genomic_DNA"/>
</dbReference>
<organism evidence="1 2">
    <name type="scientific">Blautia argi</name>
    <dbReference type="NCBI Taxonomy" id="1912897"/>
    <lineage>
        <taxon>Bacteria</taxon>
        <taxon>Bacillati</taxon>
        <taxon>Bacillota</taxon>
        <taxon>Clostridia</taxon>
        <taxon>Lachnospirales</taxon>
        <taxon>Lachnospiraceae</taxon>
        <taxon>Blautia</taxon>
    </lineage>
</organism>
<dbReference type="AlphaFoldDB" id="A0A2Z4UDK3"/>
<name>A0A2Z4UDK3_9FIRM</name>
<dbReference type="KEGG" id="blau:DQQ01_14730"/>
<dbReference type="Proteomes" id="UP000250003">
    <property type="component" value="Chromosome"/>
</dbReference>
<accession>A0A2Z4UDK3</accession>